<evidence type="ECO:0000259" key="4">
    <source>
        <dbReference type="PROSITE" id="PS50198"/>
    </source>
</evidence>
<evidence type="ECO:0000256" key="2">
    <source>
        <dbReference type="SAM" id="MobiDB-lite"/>
    </source>
</evidence>
<comment type="caution">
    <text evidence="5">The sequence shown here is derived from an EMBL/GenBank/DDBJ whole genome shotgun (WGS) entry which is preliminary data.</text>
</comment>
<gene>
    <name evidence="5" type="ORF">VIN30_01660</name>
</gene>
<proteinExistence type="predicted"/>
<feature type="compositionally biased region" description="Acidic residues" evidence="2">
    <location>
        <begin position="400"/>
        <end position="410"/>
    </location>
</feature>
<evidence type="ECO:0000313" key="5">
    <source>
        <dbReference type="EMBL" id="MEC4175154.1"/>
    </source>
</evidence>
<feature type="region of interest" description="Disordered" evidence="2">
    <location>
        <begin position="358"/>
        <end position="447"/>
    </location>
</feature>
<accession>A0ABU6IFD1</accession>
<dbReference type="GO" id="GO:0003755">
    <property type="term" value="F:peptidyl-prolyl cis-trans isomerase activity"/>
    <property type="evidence" value="ECO:0007669"/>
    <property type="project" value="UniProtKB-EC"/>
</dbReference>
<evidence type="ECO:0000313" key="6">
    <source>
        <dbReference type="Proteomes" id="UP001349994"/>
    </source>
</evidence>
<keyword evidence="6" id="KW-1185">Reference proteome</keyword>
<dbReference type="PROSITE" id="PS01096">
    <property type="entry name" value="PPIC_PPIASE_1"/>
    <property type="match status" value="1"/>
</dbReference>
<sequence>MKKLSFAKSFATVGLAAVCAVSVLGCSDGNAGAPKQTYTGGVAATVNGVEIQEDTVTQAIQDIRTQLGVTDEQSWGEWMAANDYTPESVREEMINGYIDQELIKQGAAAQEISADDNQVNEYVDSMRSNYDSDEAWSQALESVGMTEDEYRDNIELSLMTQQLKTKVAENAEDPADEDVLTSAQTYVSSYSGAKKSSHILFDASDEALAQEVLEKVQSGELDFATAAESYSKDTASAADGGNVGWDKLNNFVSEYTTALADLEKDQISGLVPSTYGIHIIKCTDVFEAPESLESLDQLPAEFQDALRAMAKSNNESQAYYTWLEEQRNAAEIVINDMPEGLPYYVDMANYEKADEDTSGAITGVDEDGNPVTIDSTVVGEEGAEEGGDDTVADGVAEGGEAAEGEAEDAANEVADGTEQPAEGDGSDAVADQPAEGTTDQPTEDAAE</sequence>
<dbReference type="InterPro" id="IPR050245">
    <property type="entry name" value="PrsA_foldase"/>
</dbReference>
<dbReference type="PANTHER" id="PTHR47245">
    <property type="entry name" value="PEPTIDYLPROLYL ISOMERASE"/>
    <property type="match status" value="1"/>
</dbReference>
<dbReference type="InterPro" id="IPR023058">
    <property type="entry name" value="PPIase_PpiC_CS"/>
</dbReference>
<dbReference type="SUPFAM" id="SSF54534">
    <property type="entry name" value="FKBP-like"/>
    <property type="match status" value="1"/>
</dbReference>
<name>A0ABU6IFD1_9ACTN</name>
<keyword evidence="1 5" id="KW-0413">Isomerase</keyword>
<protein>
    <submittedName>
        <fullName evidence="5">Peptidylprolyl isomerase</fullName>
        <ecNumber evidence="5">5.2.1.8</ecNumber>
    </submittedName>
</protein>
<keyword evidence="3" id="KW-0732">Signal</keyword>
<feature type="domain" description="PpiC" evidence="4">
    <location>
        <begin position="191"/>
        <end position="284"/>
    </location>
</feature>
<dbReference type="EC" id="5.2.1.8" evidence="5"/>
<dbReference type="Pfam" id="PF13624">
    <property type="entry name" value="SurA_N_3"/>
    <property type="match status" value="1"/>
</dbReference>
<dbReference type="PROSITE" id="PS50198">
    <property type="entry name" value="PPIC_PPIASE_2"/>
    <property type="match status" value="1"/>
</dbReference>
<dbReference type="InterPro" id="IPR046357">
    <property type="entry name" value="PPIase_dom_sf"/>
</dbReference>
<evidence type="ECO:0000256" key="1">
    <source>
        <dbReference type="PROSITE-ProRule" id="PRU00278"/>
    </source>
</evidence>
<dbReference type="EMBL" id="JAYMFF010000002">
    <property type="protein sequence ID" value="MEC4175154.1"/>
    <property type="molecule type" value="Genomic_DNA"/>
</dbReference>
<dbReference type="RefSeq" id="WP_338208764.1">
    <property type="nucleotide sequence ID" value="NZ_JAYMFF010000002.1"/>
</dbReference>
<dbReference type="Pfam" id="PF00639">
    <property type="entry name" value="Rotamase"/>
    <property type="match status" value="1"/>
</dbReference>
<reference evidence="5 6" key="1">
    <citation type="submission" date="2024-01" db="EMBL/GenBank/DDBJ databases">
        <title>novel species in genus Adlercreutzia.</title>
        <authorList>
            <person name="Liu X."/>
        </authorList>
    </citation>
    <scope>NUCLEOTIDE SEQUENCE [LARGE SCALE GENOMIC DNA]</scope>
    <source>
        <strain evidence="5 6">R7</strain>
    </source>
</reference>
<keyword evidence="1" id="KW-0697">Rotamase</keyword>
<dbReference type="Gene3D" id="3.10.50.40">
    <property type="match status" value="1"/>
</dbReference>
<dbReference type="Gene3D" id="1.10.4030.10">
    <property type="entry name" value="Porin chaperone SurA, peptide-binding domain"/>
    <property type="match status" value="1"/>
</dbReference>
<feature type="compositionally biased region" description="Acidic residues" evidence="2">
    <location>
        <begin position="381"/>
        <end position="391"/>
    </location>
</feature>
<feature type="chain" id="PRO_5046551807" evidence="3">
    <location>
        <begin position="17"/>
        <end position="447"/>
    </location>
</feature>
<dbReference type="PANTHER" id="PTHR47245:SF2">
    <property type="entry name" value="PEPTIDYL-PROLYL CIS-TRANS ISOMERASE HP_0175-RELATED"/>
    <property type="match status" value="1"/>
</dbReference>
<evidence type="ECO:0000256" key="3">
    <source>
        <dbReference type="SAM" id="SignalP"/>
    </source>
</evidence>
<dbReference type="InterPro" id="IPR027304">
    <property type="entry name" value="Trigger_fact/SurA_dom_sf"/>
</dbReference>
<dbReference type="InterPro" id="IPR000297">
    <property type="entry name" value="PPIase_PpiC"/>
</dbReference>
<organism evidence="5 6">
    <name type="scientific">Adlercreutzia wanghongyangiae</name>
    <dbReference type="NCBI Taxonomy" id="3111451"/>
    <lineage>
        <taxon>Bacteria</taxon>
        <taxon>Bacillati</taxon>
        <taxon>Actinomycetota</taxon>
        <taxon>Coriobacteriia</taxon>
        <taxon>Eggerthellales</taxon>
        <taxon>Eggerthellaceae</taxon>
        <taxon>Adlercreutzia</taxon>
    </lineage>
</organism>
<dbReference type="PROSITE" id="PS51257">
    <property type="entry name" value="PROKAR_LIPOPROTEIN"/>
    <property type="match status" value="1"/>
</dbReference>
<dbReference type="SUPFAM" id="SSF109998">
    <property type="entry name" value="Triger factor/SurA peptide-binding domain-like"/>
    <property type="match status" value="1"/>
</dbReference>
<dbReference type="Proteomes" id="UP001349994">
    <property type="component" value="Unassembled WGS sequence"/>
</dbReference>
<feature type="signal peptide" evidence="3">
    <location>
        <begin position="1"/>
        <end position="16"/>
    </location>
</feature>